<keyword evidence="2" id="KW-1185">Reference proteome</keyword>
<dbReference type="AlphaFoldDB" id="E3N6E9"/>
<dbReference type="PANTHER" id="PTHR47922">
    <property type="entry name" value="SERPENTINE RECEPTOR, CLASS H"/>
    <property type="match status" value="1"/>
</dbReference>
<dbReference type="Proteomes" id="UP000008281">
    <property type="component" value="Unassembled WGS sequence"/>
</dbReference>
<evidence type="ECO:0000313" key="2">
    <source>
        <dbReference type="Proteomes" id="UP000008281"/>
    </source>
</evidence>
<dbReference type="PANTHER" id="PTHR47922:SF1">
    <property type="entry name" value="SERPENTINE RECEPTOR, CLASS H"/>
    <property type="match status" value="1"/>
</dbReference>
<organism evidence="2">
    <name type="scientific">Caenorhabditis remanei</name>
    <name type="common">Caenorhabditis vulgaris</name>
    <dbReference type="NCBI Taxonomy" id="31234"/>
    <lineage>
        <taxon>Eukaryota</taxon>
        <taxon>Metazoa</taxon>
        <taxon>Ecdysozoa</taxon>
        <taxon>Nematoda</taxon>
        <taxon>Chromadorea</taxon>
        <taxon>Rhabditida</taxon>
        <taxon>Rhabditina</taxon>
        <taxon>Rhabditomorpha</taxon>
        <taxon>Rhabditoidea</taxon>
        <taxon>Rhabditidae</taxon>
        <taxon>Peloderinae</taxon>
        <taxon>Caenorhabditis</taxon>
    </lineage>
</organism>
<dbReference type="OMA" id="ISPYYPD"/>
<proteinExistence type="predicted"/>
<dbReference type="CTD" id="9808206"/>
<name>E3N6E9_CAERE</name>
<dbReference type="GeneID" id="9808206"/>
<gene>
    <name evidence="1" type="ORF">CRE_06023</name>
</gene>
<accession>E3N6E9</accession>
<dbReference type="EMBL" id="DS268540">
    <property type="protein sequence ID" value="EFO88115.1"/>
    <property type="molecule type" value="Genomic_DNA"/>
</dbReference>
<evidence type="ECO:0000313" key="1">
    <source>
        <dbReference type="EMBL" id="EFO88115.1"/>
    </source>
</evidence>
<protein>
    <submittedName>
        <fullName evidence="1">Uncharacterized protein</fullName>
    </submittedName>
</protein>
<sequence>MSTTNTKSIWNEDPWIYIIIRQVLFSIFSLAYPFVFYVILYKSPKSFGSLKWFLLFHAVAITCQWLCSFVLINFYTFVPSKITRVEGILVGIVEVEVLYISMYVVYSVASASCLLLFCNRILGILNMYKGDKSVIRRILEFLVYVTAFLFPATVLYGLKVPDQSAVKPMTRQIAPYYPDCLDDPNVIVFISPDPQKLKNSLIFYLCYLLALAIASILSAHLAYHLLSRRMTHQSEKTRRMHLKFNRRTLLQVLIDTSFTSIPFTVSNMATLFHWEIPELTYFVDVMSKNSPTACIVILFLYYDPYQKWLMDTFQIVFLRKNRVSATGTMVKSVET</sequence>
<dbReference type="RefSeq" id="XP_003096014.2">
    <property type="nucleotide sequence ID" value="XM_003095966.2"/>
</dbReference>
<reference evidence="1" key="1">
    <citation type="submission" date="2007-07" db="EMBL/GenBank/DDBJ databases">
        <title>PCAP assembly of the Caenorhabditis remanei genome.</title>
        <authorList>
            <consortium name="The Caenorhabditis remanei Sequencing Consortium"/>
            <person name="Wilson R.K."/>
        </authorList>
    </citation>
    <scope>NUCLEOTIDE SEQUENCE [LARGE SCALE GENOMIC DNA]</scope>
    <source>
        <strain evidence="1">PB4641</strain>
    </source>
</reference>
<dbReference type="eggNOG" id="ENOG502THN8">
    <property type="taxonomic scope" value="Eukaryota"/>
</dbReference>
<dbReference type="HOGENOM" id="CLU_072158_0_0_1"/>
<dbReference type="Pfam" id="PF10318">
    <property type="entry name" value="7TM_GPCR_Srh"/>
    <property type="match status" value="1"/>
</dbReference>
<dbReference type="KEGG" id="crq:GCK72_021786"/>
<dbReference type="InterPro" id="IPR019422">
    <property type="entry name" value="7TM_GPCR_serpentine_rcpt_Srh"/>
</dbReference>
<dbReference type="OrthoDB" id="5819164at2759"/>
<dbReference type="FunCoup" id="E3N6E9">
    <property type="interactions" value="151"/>
</dbReference>